<dbReference type="GO" id="GO:0008374">
    <property type="term" value="F:O-acyltransferase activity"/>
    <property type="evidence" value="ECO:0007669"/>
    <property type="project" value="InterPro"/>
</dbReference>
<dbReference type="Pfam" id="PF02450">
    <property type="entry name" value="LCAT"/>
    <property type="match status" value="1"/>
</dbReference>
<reference evidence="1 2" key="1">
    <citation type="submission" date="2019-03" db="EMBL/GenBank/DDBJ databases">
        <title>Genomic Encyclopedia of Type Strains, Phase IV (KMG-IV): sequencing the most valuable type-strain genomes for metagenomic binning, comparative biology and taxonomic classification.</title>
        <authorList>
            <person name="Goeker M."/>
        </authorList>
    </citation>
    <scope>NUCLEOTIDE SEQUENCE [LARGE SCALE GENOMIC DNA]</scope>
    <source>
        <strain evidence="1 2">DSM 21153</strain>
    </source>
</reference>
<dbReference type="InterPro" id="IPR029058">
    <property type="entry name" value="AB_hydrolase_fold"/>
</dbReference>
<dbReference type="Gene3D" id="3.40.50.1820">
    <property type="entry name" value="alpha/beta hydrolase"/>
    <property type="match status" value="1"/>
</dbReference>
<proteinExistence type="predicted"/>
<dbReference type="RefSeq" id="WP_132697149.1">
    <property type="nucleotide sequence ID" value="NZ_SLVM01000046.1"/>
</dbReference>
<dbReference type="SUPFAM" id="SSF53474">
    <property type="entry name" value="alpha/beta-Hydrolases"/>
    <property type="match status" value="1"/>
</dbReference>
<dbReference type="OrthoDB" id="869379at2"/>
<name>A0A4R1YFM4_9RHOB</name>
<evidence type="ECO:0000313" key="1">
    <source>
        <dbReference type="EMBL" id="TCM74911.1"/>
    </source>
</evidence>
<sequence length="455" mass="49078">MKVAFLVPGIMATRLALGAEEVWPPTPLETKFGYKRIDKLQDDAVQPTELIYNVLSFRFYSTLRDLLAGAGYVPGGAQKRYVDFPYDWRRDLFETVDVMAARLQALHDEGAEEIALVGHSMGGLLCRLLLESGRFDAEPWFGKITLFVALASPHLGAPLALARIFGVDSTLGIKGSDFARLAANPKYPSGYQLIPAPGEQAIWDLASADLAALDPYDPAMAPRLGMVPALVDRARAVHDVLGQGNQPGHVRYFYFAGVGHKTVTRVNVALGDAAQADHAKTVMTKTPDGGDGTVPIYSALPRIGQRQLVVNEHSTVFEGVPFKRVFFRLFGADAGPPVELAGGEAAHMTVALSIDQPVQQVGEPIEVTLSILPPAGEADQPTATQIEGRFILDQVDDEGQIIARGFRETALAYDGPGINRLTVHLPAIDEPGLFLLRFASGAQAENDVRFAVSEA</sequence>
<dbReference type="EMBL" id="SLVM01000046">
    <property type="protein sequence ID" value="TCM74911.1"/>
    <property type="molecule type" value="Genomic_DNA"/>
</dbReference>
<protein>
    <submittedName>
        <fullName evidence="1">Lecithin:cholesterol acyltransferase</fullName>
    </submittedName>
</protein>
<dbReference type="InterPro" id="IPR003386">
    <property type="entry name" value="LACT/PDAT_acylTrfase"/>
</dbReference>
<organism evidence="1 2">
    <name type="scientific">Rhodovulum steppense</name>
    <dbReference type="NCBI Taxonomy" id="540251"/>
    <lineage>
        <taxon>Bacteria</taxon>
        <taxon>Pseudomonadati</taxon>
        <taxon>Pseudomonadota</taxon>
        <taxon>Alphaproteobacteria</taxon>
        <taxon>Rhodobacterales</taxon>
        <taxon>Paracoccaceae</taxon>
        <taxon>Rhodovulum</taxon>
    </lineage>
</organism>
<dbReference type="GO" id="GO:0006629">
    <property type="term" value="P:lipid metabolic process"/>
    <property type="evidence" value="ECO:0007669"/>
    <property type="project" value="InterPro"/>
</dbReference>
<comment type="caution">
    <text evidence="1">The sequence shown here is derived from an EMBL/GenBank/DDBJ whole genome shotgun (WGS) entry which is preliminary data.</text>
</comment>
<keyword evidence="2" id="KW-1185">Reference proteome</keyword>
<keyword evidence="1" id="KW-0808">Transferase</keyword>
<dbReference type="AlphaFoldDB" id="A0A4R1YFM4"/>
<accession>A0A4R1YFM4</accession>
<keyword evidence="1" id="KW-0012">Acyltransferase</keyword>
<evidence type="ECO:0000313" key="2">
    <source>
        <dbReference type="Proteomes" id="UP000295277"/>
    </source>
</evidence>
<dbReference type="Proteomes" id="UP000295277">
    <property type="component" value="Unassembled WGS sequence"/>
</dbReference>
<gene>
    <name evidence="1" type="ORF">EV216_1465</name>
</gene>